<reference evidence="2" key="2">
    <citation type="submission" date="2021-04" db="EMBL/GenBank/DDBJ databases">
        <authorList>
            <person name="Gilroy R."/>
        </authorList>
    </citation>
    <scope>NUCLEOTIDE SEQUENCE</scope>
    <source>
        <strain evidence="2">ChiGjej4B4-7305</strain>
    </source>
</reference>
<dbReference type="SUPFAM" id="SSF53335">
    <property type="entry name" value="S-adenosyl-L-methionine-dependent methyltransferases"/>
    <property type="match status" value="1"/>
</dbReference>
<dbReference type="PANTHER" id="PTHR43591:SF24">
    <property type="entry name" value="2-METHOXY-6-POLYPRENYL-1,4-BENZOQUINOL METHYLASE, MITOCHONDRIAL"/>
    <property type="match status" value="1"/>
</dbReference>
<dbReference type="Pfam" id="PF13847">
    <property type="entry name" value="Methyltransf_31"/>
    <property type="match status" value="1"/>
</dbReference>
<dbReference type="InterPro" id="IPR029063">
    <property type="entry name" value="SAM-dependent_MTases_sf"/>
</dbReference>
<dbReference type="Gene3D" id="3.40.50.150">
    <property type="entry name" value="Vaccinia Virus protein VP39"/>
    <property type="match status" value="1"/>
</dbReference>
<dbReference type="Proteomes" id="UP000824037">
    <property type="component" value="Unassembled WGS sequence"/>
</dbReference>
<keyword evidence="2" id="KW-0489">Methyltransferase</keyword>
<name>A0A9D2J3X0_9MICO</name>
<evidence type="ECO:0000313" key="3">
    <source>
        <dbReference type="Proteomes" id="UP000824037"/>
    </source>
</evidence>
<feature type="domain" description="Methyltransferase" evidence="1">
    <location>
        <begin position="36"/>
        <end position="165"/>
    </location>
</feature>
<organism evidence="2 3">
    <name type="scientific">Candidatus Ruania gallistercoris</name>
    <dbReference type="NCBI Taxonomy" id="2838746"/>
    <lineage>
        <taxon>Bacteria</taxon>
        <taxon>Bacillati</taxon>
        <taxon>Actinomycetota</taxon>
        <taxon>Actinomycetes</taxon>
        <taxon>Micrococcales</taxon>
        <taxon>Ruaniaceae</taxon>
        <taxon>Ruania</taxon>
    </lineage>
</organism>
<evidence type="ECO:0000313" key="2">
    <source>
        <dbReference type="EMBL" id="HIZ34794.1"/>
    </source>
</evidence>
<sequence length="268" mass="28920">MGRDGSYTHGHHPSVLASHGWRTAENSAGYLLPHLSEGADLLDVGCGVGTITVGLAQRVNPGRVVGLDPAGEALMKASELADASGAENMLFEQGDVHSLPYAEGAFDVVHAHQLLQHLSDPVAALVEMARVTRRGGLIAVRDADYAAMTWYPASPGLERWRELYRTVIARSGGQADAGRRLLAWAHEAGFEDVTATAGVWCYADPDDRAWWSDTWATRVTQSGLAEHAVEEGLATSSDLAELAEAWQEWGTQDDGWFVVVHGEILIRL</sequence>
<dbReference type="PANTHER" id="PTHR43591">
    <property type="entry name" value="METHYLTRANSFERASE"/>
    <property type="match status" value="1"/>
</dbReference>
<accession>A0A9D2J3X0</accession>
<dbReference type="AlphaFoldDB" id="A0A9D2J3X0"/>
<evidence type="ECO:0000259" key="1">
    <source>
        <dbReference type="Pfam" id="PF13847"/>
    </source>
</evidence>
<reference evidence="2" key="1">
    <citation type="journal article" date="2021" name="PeerJ">
        <title>Extensive microbial diversity within the chicken gut microbiome revealed by metagenomics and culture.</title>
        <authorList>
            <person name="Gilroy R."/>
            <person name="Ravi A."/>
            <person name="Getino M."/>
            <person name="Pursley I."/>
            <person name="Horton D.L."/>
            <person name="Alikhan N.F."/>
            <person name="Baker D."/>
            <person name="Gharbi K."/>
            <person name="Hall N."/>
            <person name="Watson M."/>
            <person name="Adriaenssens E.M."/>
            <person name="Foster-Nyarko E."/>
            <person name="Jarju S."/>
            <person name="Secka A."/>
            <person name="Antonio M."/>
            <person name="Oren A."/>
            <person name="Chaudhuri R.R."/>
            <person name="La Ragione R."/>
            <person name="Hildebrand F."/>
            <person name="Pallen M.J."/>
        </authorList>
    </citation>
    <scope>NUCLEOTIDE SEQUENCE</scope>
    <source>
        <strain evidence="2">ChiGjej4B4-7305</strain>
    </source>
</reference>
<comment type="caution">
    <text evidence="2">The sequence shown here is derived from an EMBL/GenBank/DDBJ whole genome shotgun (WGS) entry which is preliminary data.</text>
</comment>
<keyword evidence="2" id="KW-0808">Transferase</keyword>
<proteinExistence type="predicted"/>
<dbReference type="EMBL" id="DXBY01000059">
    <property type="protein sequence ID" value="HIZ34794.1"/>
    <property type="molecule type" value="Genomic_DNA"/>
</dbReference>
<dbReference type="CDD" id="cd02440">
    <property type="entry name" value="AdoMet_MTases"/>
    <property type="match status" value="1"/>
</dbReference>
<gene>
    <name evidence="2" type="ORF">H9815_03360</name>
</gene>
<dbReference type="InterPro" id="IPR025714">
    <property type="entry name" value="Methyltranfer_dom"/>
</dbReference>
<protein>
    <submittedName>
        <fullName evidence="2">Methyltransferase domain-containing protein</fullName>
    </submittedName>
</protein>
<dbReference type="GO" id="GO:0008168">
    <property type="term" value="F:methyltransferase activity"/>
    <property type="evidence" value="ECO:0007669"/>
    <property type="project" value="UniProtKB-KW"/>
</dbReference>
<dbReference type="GO" id="GO:0032259">
    <property type="term" value="P:methylation"/>
    <property type="evidence" value="ECO:0007669"/>
    <property type="project" value="UniProtKB-KW"/>
</dbReference>